<dbReference type="PANTHER" id="PTHR30154">
    <property type="entry name" value="LEUCINE-RESPONSIVE REGULATORY PROTEIN"/>
    <property type="match status" value="1"/>
</dbReference>
<comment type="caution">
    <text evidence="5">The sequence shown here is derived from an EMBL/GenBank/DDBJ whole genome shotgun (WGS) entry which is preliminary data.</text>
</comment>
<dbReference type="Pfam" id="PF01037">
    <property type="entry name" value="AsnC_trans_reg"/>
    <property type="match status" value="1"/>
</dbReference>
<organism evidence="5 6">
    <name type="scientific">Paracoccus sulfuroxidans</name>
    <dbReference type="NCBI Taxonomy" id="384678"/>
    <lineage>
        <taxon>Bacteria</taxon>
        <taxon>Pseudomonadati</taxon>
        <taxon>Pseudomonadota</taxon>
        <taxon>Alphaproteobacteria</taxon>
        <taxon>Rhodobacterales</taxon>
        <taxon>Paracoccaceae</taxon>
        <taxon>Paracoccus</taxon>
    </lineage>
</organism>
<dbReference type="PROSITE" id="PS50956">
    <property type="entry name" value="HTH_ASNC_2"/>
    <property type="match status" value="1"/>
</dbReference>
<name>A0A562NQM0_9RHOB</name>
<reference evidence="5 6" key="1">
    <citation type="journal article" date="2015" name="Stand. Genomic Sci.">
        <title>Genomic Encyclopedia of Bacterial and Archaeal Type Strains, Phase III: the genomes of soil and plant-associated and newly described type strains.</title>
        <authorList>
            <person name="Whitman W.B."/>
            <person name="Woyke T."/>
            <person name="Klenk H.P."/>
            <person name="Zhou Y."/>
            <person name="Lilburn T.G."/>
            <person name="Beck B.J."/>
            <person name="De Vos P."/>
            <person name="Vandamme P."/>
            <person name="Eisen J.A."/>
            <person name="Garrity G."/>
            <person name="Hugenholtz P."/>
            <person name="Kyrpides N.C."/>
        </authorList>
    </citation>
    <scope>NUCLEOTIDE SEQUENCE [LARGE SCALE GENOMIC DNA]</scope>
    <source>
        <strain evidence="5 6">CGMCC 1.5364</strain>
    </source>
</reference>
<dbReference type="GO" id="GO:0006355">
    <property type="term" value="P:regulation of DNA-templated transcription"/>
    <property type="evidence" value="ECO:0007669"/>
    <property type="project" value="UniProtKB-ARBA"/>
</dbReference>
<gene>
    <name evidence="5" type="ORF">IQ24_01848</name>
</gene>
<dbReference type="InterPro" id="IPR019888">
    <property type="entry name" value="Tscrpt_reg_AsnC-like"/>
</dbReference>
<dbReference type="SMART" id="SM00344">
    <property type="entry name" value="HTH_ASNC"/>
    <property type="match status" value="1"/>
</dbReference>
<evidence type="ECO:0000256" key="3">
    <source>
        <dbReference type="ARBA" id="ARBA00023163"/>
    </source>
</evidence>
<evidence type="ECO:0000313" key="5">
    <source>
        <dbReference type="EMBL" id="TWI34331.1"/>
    </source>
</evidence>
<sequence>MKQTAQLDPIDRRILRVLQRNAGISNQDLADQVGASAASCWRRVRALEDAGILGPQVRLVVPEQIGRGLDVFCHIRMKAQDQATRAAFEAFVESHEEVVECYSTSGDWDYLLHVVAHDVADYERVLMRSILEHTAIAGSSSTFALRRVKHTTALPL</sequence>
<keyword evidence="2" id="KW-0238">DNA-binding</keyword>
<evidence type="ECO:0000313" key="6">
    <source>
        <dbReference type="Proteomes" id="UP000316225"/>
    </source>
</evidence>
<dbReference type="InterPro" id="IPR036388">
    <property type="entry name" value="WH-like_DNA-bd_sf"/>
</dbReference>
<dbReference type="PRINTS" id="PR00033">
    <property type="entry name" value="HTHASNC"/>
</dbReference>
<dbReference type="InterPro" id="IPR019887">
    <property type="entry name" value="Tscrpt_reg_AsnC/Lrp_C"/>
</dbReference>
<dbReference type="Pfam" id="PF13412">
    <property type="entry name" value="HTH_24"/>
    <property type="match status" value="1"/>
</dbReference>
<dbReference type="OrthoDB" id="9813313at2"/>
<dbReference type="EMBL" id="VLKU01000005">
    <property type="protein sequence ID" value="TWI34331.1"/>
    <property type="molecule type" value="Genomic_DNA"/>
</dbReference>
<dbReference type="GO" id="GO:0043200">
    <property type="term" value="P:response to amino acid"/>
    <property type="evidence" value="ECO:0007669"/>
    <property type="project" value="TreeGrafter"/>
</dbReference>
<dbReference type="SUPFAM" id="SSF46785">
    <property type="entry name" value="Winged helix' DNA-binding domain"/>
    <property type="match status" value="1"/>
</dbReference>
<dbReference type="InterPro" id="IPR011008">
    <property type="entry name" value="Dimeric_a/b-barrel"/>
</dbReference>
<dbReference type="SUPFAM" id="SSF54909">
    <property type="entry name" value="Dimeric alpha+beta barrel"/>
    <property type="match status" value="1"/>
</dbReference>
<dbReference type="GO" id="GO:0005829">
    <property type="term" value="C:cytosol"/>
    <property type="evidence" value="ECO:0007669"/>
    <property type="project" value="TreeGrafter"/>
</dbReference>
<keyword evidence="1" id="KW-0805">Transcription regulation</keyword>
<evidence type="ECO:0000256" key="1">
    <source>
        <dbReference type="ARBA" id="ARBA00023015"/>
    </source>
</evidence>
<dbReference type="PANTHER" id="PTHR30154:SF34">
    <property type="entry name" value="TRANSCRIPTIONAL REGULATOR AZLB"/>
    <property type="match status" value="1"/>
</dbReference>
<proteinExistence type="predicted"/>
<keyword evidence="6" id="KW-1185">Reference proteome</keyword>
<dbReference type="AlphaFoldDB" id="A0A562NQM0"/>
<protein>
    <submittedName>
        <fullName evidence="5">Lrp/AsnC family transcriptional regulator</fullName>
    </submittedName>
</protein>
<dbReference type="Gene3D" id="3.30.70.920">
    <property type="match status" value="1"/>
</dbReference>
<dbReference type="Gene3D" id="1.10.10.10">
    <property type="entry name" value="Winged helix-like DNA-binding domain superfamily/Winged helix DNA-binding domain"/>
    <property type="match status" value="1"/>
</dbReference>
<evidence type="ECO:0000256" key="2">
    <source>
        <dbReference type="ARBA" id="ARBA00023125"/>
    </source>
</evidence>
<evidence type="ECO:0000259" key="4">
    <source>
        <dbReference type="PROSITE" id="PS50956"/>
    </source>
</evidence>
<dbReference type="InterPro" id="IPR011991">
    <property type="entry name" value="ArsR-like_HTH"/>
</dbReference>
<keyword evidence="3" id="KW-0804">Transcription</keyword>
<dbReference type="Proteomes" id="UP000316225">
    <property type="component" value="Unassembled WGS sequence"/>
</dbReference>
<accession>A0A562NQM0</accession>
<feature type="domain" description="HTH asnC-type" evidence="4">
    <location>
        <begin position="7"/>
        <end position="68"/>
    </location>
</feature>
<dbReference type="GO" id="GO:0043565">
    <property type="term" value="F:sequence-specific DNA binding"/>
    <property type="evidence" value="ECO:0007669"/>
    <property type="project" value="InterPro"/>
</dbReference>
<dbReference type="InterPro" id="IPR000485">
    <property type="entry name" value="AsnC-type_HTH_dom"/>
</dbReference>
<dbReference type="CDD" id="cd00090">
    <property type="entry name" value="HTH_ARSR"/>
    <property type="match status" value="1"/>
</dbReference>
<dbReference type="RefSeq" id="WP_145397671.1">
    <property type="nucleotide sequence ID" value="NZ_VLKU01000005.1"/>
</dbReference>
<dbReference type="InterPro" id="IPR036390">
    <property type="entry name" value="WH_DNA-bd_sf"/>
</dbReference>